<dbReference type="PANTHER" id="PTHR48050">
    <property type="entry name" value="STEROL 3-BETA-GLUCOSYLTRANSFERASE"/>
    <property type="match status" value="1"/>
</dbReference>
<evidence type="ECO:0000256" key="2">
    <source>
        <dbReference type="SAM" id="MobiDB-lite"/>
    </source>
</evidence>
<feature type="compositionally biased region" description="Acidic residues" evidence="2">
    <location>
        <begin position="76"/>
        <end position="89"/>
    </location>
</feature>
<proteinExistence type="predicted"/>
<dbReference type="GO" id="GO:0005975">
    <property type="term" value="P:carbohydrate metabolic process"/>
    <property type="evidence" value="ECO:0007669"/>
    <property type="project" value="InterPro"/>
</dbReference>
<name>A0A0G4GXN1_9ALVE</name>
<dbReference type="Gene3D" id="3.40.50.2000">
    <property type="entry name" value="Glycogen Phosphorylase B"/>
    <property type="match status" value="3"/>
</dbReference>
<dbReference type="GO" id="GO:0016906">
    <property type="term" value="F:sterol 3-beta-glucosyltransferase activity"/>
    <property type="evidence" value="ECO:0007669"/>
    <property type="project" value="UniProtKB-ARBA"/>
</dbReference>
<feature type="compositionally biased region" description="Low complexity" evidence="2">
    <location>
        <begin position="1394"/>
        <end position="1409"/>
    </location>
</feature>
<evidence type="ECO:0000259" key="3">
    <source>
        <dbReference type="Pfam" id="PF03033"/>
    </source>
</evidence>
<dbReference type="InterPro" id="IPR004276">
    <property type="entry name" value="GlycoTrans_28_N"/>
</dbReference>
<protein>
    <submittedName>
        <fullName evidence="5">Uncharacterized protein</fullName>
    </submittedName>
</protein>
<evidence type="ECO:0000313" key="5">
    <source>
        <dbReference type="EMBL" id="CEM35819.1"/>
    </source>
</evidence>
<feature type="region of interest" description="Disordered" evidence="2">
    <location>
        <begin position="1155"/>
        <end position="1193"/>
    </location>
</feature>
<feature type="compositionally biased region" description="Low complexity" evidence="2">
    <location>
        <begin position="755"/>
        <end position="765"/>
    </location>
</feature>
<dbReference type="InterPro" id="IPR010610">
    <property type="entry name" value="EryCIII-like_C"/>
</dbReference>
<feature type="region of interest" description="Disordered" evidence="2">
    <location>
        <begin position="1092"/>
        <end position="1137"/>
    </location>
</feature>
<feature type="compositionally biased region" description="Basic and acidic residues" evidence="2">
    <location>
        <begin position="1480"/>
        <end position="1500"/>
    </location>
</feature>
<dbReference type="FunFam" id="3.40.50.2000:FF:000009">
    <property type="entry name" value="Sterol 3-beta-glucosyltransferase UGT80A2"/>
    <property type="match status" value="1"/>
</dbReference>
<dbReference type="PANTHER" id="PTHR48050:SF13">
    <property type="entry name" value="STEROL 3-BETA-GLUCOSYLTRANSFERASE UGT80A2"/>
    <property type="match status" value="1"/>
</dbReference>
<feature type="compositionally biased region" description="Basic and acidic residues" evidence="2">
    <location>
        <begin position="990"/>
        <end position="1002"/>
    </location>
</feature>
<dbReference type="SUPFAM" id="SSF53756">
    <property type="entry name" value="UDP-Glycosyltransferase/glycogen phosphorylase"/>
    <property type="match status" value="1"/>
</dbReference>
<dbReference type="EMBL" id="CDMZ01001658">
    <property type="protein sequence ID" value="CEM35819.1"/>
    <property type="molecule type" value="Genomic_DNA"/>
</dbReference>
<feature type="region of interest" description="Disordered" evidence="2">
    <location>
        <begin position="53"/>
        <end position="92"/>
    </location>
</feature>
<organism evidence="5">
    <name type="scientific">Chromera velia CCMP2878</name>
    <dbReference type="NCBI Taxonomy" id="1169474"/>
    <lineage>
        <taxon>Eukaryota</taxon>
        <taxon>Sar</taxon>
        <taxon>Alveolata</taxon>
        <taxon>Colpodellida</taxon>
        <taxon>Chromeraceae</taxon>
        <taxon>Chromera</taxon>
    </lineage>
</organism>
<feature type="region of interest" description="Disordered" evidence="2">
    <location>
        <begin position="753"/>
        <end position="872"/>
    </location>
</feature>
<feature type="region of interest" description="Disordered" evidence="2">
    <location>
        <begin position="1"/>
        <end position="31"/>
    </location>
</feature>
<feature type="region of interest" description="Disordered" evidence="2">
    <location>
        <begin position="1378"/>
        <end position="1427"/>
    </location>
</feature>
<gene>
    <name evidence="5" type="ORF">Cvel_794</name>
</gene>
<dbReference type="InterPro" id="IPR050426">
    <property type="entry name" value="Glycosyltransferase_28"/>
</dbReference>
<feature type="region of interest" description="Disordered" evidence="2">
    <location>
        <begin position="892"/>
        <end position="1005"/>
    </location>
</feature>
<feature type="compositionally biased region" description="Polar residues" evidence="2">
    <location>
        <begin position="944"/>
        <end position="958"/>
    </location>
</feature>
<evidence type="ECO:0000259" key="4">
    <source>
        <dbReference type="Pfam" id="PF06722"/>
    </source>
</evidence>
<feature type="domain" description="Erythromycin biosynthesis protein CIII-like C-terminal" evidence="4">
    <location>
        <begin position="587"/>
        <end position="689"/>
    </location>
</feature>
<dbReference type="Pfam" id="PF06722">
    <property type="entry name" value="EryCIII-like_C"/>
    <property type="match status" value="1"/>
</dbReference>
<dbReference type="InterPro" id="IPR002213">
    <property type="entry name" value="UDP_glucos_trans"/>
</dbReference>
<sequence length="1532" mass="166054">MPVETKTPGGPFAGGVPDGEEKIPGVDSFQGYDEFSRIEPDKVDHKLMHAVRRHTEKLKEEEQEKLKSLLSKVKSEEDEGEDGEDESEEEHSVKILGWSRRGTTVLFVCRVKEGESTRELWLSHHHLCISMKSLDTMYPELLCPDLVDVIFPIEAAAGKPTSKTIQEVARNLEAVFEEFLKTPAVRPHAGEILRMLFVHPQFIEFVPKMNVLILIVGTRGDVQPFIAMAQRLHQVARNLEAVFEEFLKTPAVRPHAGEILRMLFVHPQFIEFVPKMNVLILIVGTRGDVQPFIAMAQRLHQVGHRVRLSTHEHHKDFVRKECTGCEFYPLGGDPDELIAYMVRNGPGLMPRDPRDIPKKRQMMKEIMWSSWKAAVSPSIDDGTPFIANAIISNPPLGSHVHLAERLGIPLHVYFTMPWSPTKEFCHPLVYYGRETNAYENWLSFFLFEKFWWIGVSDLVNSFRTSCLDLEPIGMADKAEHLLSVMKVPISYMWSPSLIDKPEDWESHIDVVGFFFLDSLSRRYTPPQALATFLNAGSPPLYIGFGSIVCDTFDRVMKEIIKALRDTGVRALIYKGGSGQMKVLEKVTLPSNVFMMDGCPHDWLFPQCAAVCHHGGAGTTAAGLKAGKPTIIVPFFGDQFFWGDTVKRYGAGPEPIPAAKISSKAFAEAIKICQKPETVVRAQEVAQKMSVEDGVEMGVASFHRQLPLDLLQCEVCAYILSQKLHKSLQSGGDRQKYGETMSLLVEPTEHARRTLSGGEESFGSPFGSPPLQPDMIPDASMHTHPIPSLGKATDRDKLLKSALSKSKKGTPGASMAAPRISAPAILRPAGTAGGTVRFEAGGGVEESSEEAEEGAESPPREVSPKGPGTVNQTPARRLVMKAHTEDHDLAISALGDQSPNAPPPPSPQATVTEPWEMDSRGDLSPSNAAAGGGGGEERGLRRHTTLGSLHSRQSVSLSRSMLPRLKSLSGVTKGKGLRSRSNSRLSMGSEGSRKGNEDARKEAGTGVAAVAVPVQRQRSKDRGAKAAAGGIEHVGLARVYDETSALRLCERCDYVLNVMPWEQRRKGSTPGGVGVGVGGVELSALEVGLAEELEKEGKKEKQQQVAGGPGPEALPPGAPLLPLPDVSVTPPAIPPQLDLDAQKTTSAKRLDESFASVGIRANGQPQSSTSPVGGPEAGRLSPQAQAGGQSEEKPAHLTDLSFTALSGISDTQPPQDIHVRWEYRSVDWRGKHRSEPIRSFAQGARSGWQKYKQCMKEAAKGLVSRPAEGIRTGGFTGAAIGVGLGVAGLVYKPILGTANLVYDMSRGAWSGRHDKGTGEKGAGSSERRLLSSPGRQEFLAYNLAEFGRSRAFTSDNLGEPTPQNGAATVTASPHRLAVREGVSDPNPLGHRDAGGDASASSARPARAGHATTNSIGKESVAGDGGSEIGSVRFSPAGFADTSLEVSPQVIEEIQDAHSRLVELKISMQKMAGKESQILESGQEKGEGGTEKPTSERPKEISPRNSAQKLEKKDKKGKRRAGGGCCRRIPETVE</sequence>
<reference evidence="5" key="1">
    <citation type="submission" date="2014-11" db="EMBL/GenBank/DDBJ databases">
        <authorList>
            <person name="Otto D Thomas"/>
            <person name="Naeem Raeece"/>
        </authorList>
    </citation>
    <scope>NUCLEOTIDE SEQUENCE</scope>
</reference>
<evidence type="ECO:0000256" key="1">
    <source>
        <dbReference type="ARBA" id="ARBA00022679"/>
    </source>
</evidence>
<keyword evidence="1" id="KW-0808">Transferase</keyword>
<feature type="region of interest" description="Disordered" evidence="2">
    <location>
        <begin position="1471"/>
        <end position="1532"/>
    </location>
</feature>
<feature type="region of interest" description="Disordered" evidence="2">
    <location>
        <begin position="1308"/>
        <end position="1330"/>
    </location>
</feature>
<feature type="compositionally biased region" description="Acidic residues" evidence="2">
    <location>
        <begin position="845"/>
        <end position="854"/>
    </location>
</feature>
<feature type="compositionally biased region" description="Pro residues" evidence="2">
    <location>
        <begin position="1111"/>
        <end position="1121"/>
    </location>
</feature>
<dbReference type="CDD" id="cd03784">
    <property type="entry name" value="GT1_Gtf-like"/>
    <property type="match status" value="1"/>
</dbReference>
<feature type="region of interest" description="Disordered" evidence="2">
    <location>
        <begin position="1352"/>
        <end position="1371"/>
    </location>
</feature>
<accession>A0A0G4GXN1</accession>
<feature type="domain" description="Glycosyltransferase family 28 N-terminal" evidence="3">
    <location>
        <begin position="278"/>
        <end position="424"/>
    </location>
</feature>
<feature type="compositionally biased region" description="Polar residues" evidence="2">
    <location>
        <begin position="1352"/>
        <end position="1370"/>
    </location>
</feature>
<dbReference type="VEuPathDB" id="CryptoDB:Cvel_794"/>
<dbReference type="Pfam" id="PF03033">
    <property type="entry name" value="Glyco_transf_28"/>
    <property type="match status" value="1"/>
</dbReference>
<feature type="compositionally biased region" description="Basic and acidic residues" evidence="2">
    <location>
        <begin position="57"/>
        <end position="67"/>
    </location>
</feature>